<evidence type="ECO:0000313" key="3">
    <source>
        <dbReference type="Proteomes" id="UP000467841"/>
    </source>
</evidence>
<dbReference type="Proteomes" id="UP000467841">
    <property type="component" value="Unassembled WGS sequence"/>
</dbReference>
<sequence length="141" mass="16093">MEQQKQRDAKQRIHVGAVYAVVFGWFTYRLSKHIGYEGAVGVAAMVVGITMIILLGELDKEKKKRRLVREARLRQLEMEGRLRGVALYDDEYELLGGEDDLYLEVPSLFRNVICSSVFCWFGPTTIPVTLFSTLLRSFSSV</sequence>
<keyword evidence="1" id="KW-0472">Membrane</keyword>
<reference evidence="2" key="1">
    <citation type="submission" date="2020-01" db="EMBL/GenBank/DDBJ databases">
        <authorList>
            <person name="Mishra B."/>
        </authorList>
    </citation>
    <scope>NUCLEOTIDE SEQUENCE [LARGE SCALE GENOMIC DNA]</scope>
</reference>
<comment type="caution">
    <text evidence="2">The sequence shown here is derived from an EMBL/GenBank/DDBJ whole genome shotgun (WGS) entry which is preliminary data.</text>
</comment>
<gene>
    <name evidence="2" type="ORF">MERR_LOCUS39314</name>
</gene>
<protein>
    <submittedName>
        <fullName evidence="2">Uncharacterized protein</fullName>
    </submittedName>
</protein>
<keyword evidence="3" id="KW-1185">Reference proteome</keyword>
<proteinExistence type="predicted"/>
<dbReference type="AlphaFoldDB" id="A0A6D2KCE7"/>
<evidence type="ECO:0000313" key="2">
    <source>
        <dbReference type="EMBL" id="CAA7052079.1"/>
    </source>
</evidence>
<feature type="transmembrane region" description="Helical" evidence="1">
    <location>
        <begin position="12"/>
        <end position="28"/>
    </location>
</feature>
<accession>A0A6D2KCE7</accession>
<keyword evidence="1" id="KW-1133">Transmembrane helix</keyword>
<evidence type="ECO:0000256" key="1">
    <source>
        <dbReference type="SAM" id="Phobius"/>
    </source>
</evidence>
<feature type="transmembrane region" description="Helical" evidence="1">
    <location>
        <begin position="34"/>
        <end position="56"/>
    </location>
</feature>
<organism evidence="2 3">
    <name type="scientific">Microthlaspi erraticum</name>
    <dbReference type="NCBI Taxonomy" id="1685480"/>
    <lineage>
        <taxon>Eukaryota</taxon>
        <taxon>Viridiplantae</taxon>
        <taxon>Streptophyta</taxon>
        <taxon>Embryophyta</taxon>
        <taxon>Tracheophyta</taxon>
        <taxon>Spermatophyta</taxon>
        <taxon>Magnoliopsida</taxon>
        <taxon>eudicotyledons</taxon>
        <taxon>Gunneridae</taxon>
        <taxon>Pentapetalae</taxon>
        <taxon>rosids</taxon>
        <taxon>malvids</taxon>
        <taxon>Brassicales</taxon>
        <taxon>Brassicaceae</taxon>
        <taxon>Coluteocarpeae</taxon>
        <taxon>Microthlaspi</taxon>
    </lineage>
</organism>
<dbReference type="EMBL" id="CACVBM020001496">
    <property type="protein sequence ID" value="CAA7052079.1"/>
    <property type="molecule type" value="Genomic_DNA"/>
</dbReference>
<keyword evidence="1" id="KW-0812">Transmembrane</keyword>
<name>A0A6D2KCE7_9BRAS</name>